<keyword evidence="3" id="KW-1185">Reference proteome</keyword>
<feature type="signal peptide" evidence="1">
    <location>
        <begin position="1"/>
        <end position="19"/>
    </location>
</feature>
<organism evidence="2 3">
    <name type="scientific">Entamoeba invadens IP1</name>
    <dbReference type="NCBI Taxonomy" id="370355"/>
    <lineage>
        <taxon>Eukaryota</taxon>
        <taxon>Amoebozoa</taxon>
        <taxon>Evosea</taxon>
        <taxon>Archamoebae</taxon>
        <taxon>Mastigamoebida</taxon>
        <taxon>Entamoebidae</taxon>
        <taxon>Entamoeba</taxon>
    </lineage>
</organism>
<dbReference type="OrthoDB" id="300641at2759"/>
<evidence type="ECO:0000313" key="3">
    <source>
        <dbReference type="Proteomes" id="UP000014680"/>
    </source>
</evidence>
<gene>
    <name evidence="2" type="ORF">EIN_142340</name>
</gene>
<dbReference type="AlphaFoldDB" id="A0A0A1UHH0"/>
<name>A0A0A1UHH0_ENTIV</name>
<dbReference type="RefSeq" id="XP_004262083.1">
    <property type="nucleotide sequence ID" value="XM_004262035.1"/>
</dbReference>
<sequence length="118" mass="12756">MIFLLCLITFTFLTIKVNATYPQNNARTTTLKRLGCLPGQYYVNGNCEYCEAGTYSPGSDDSVCYNCPNLQYSLGSASQCKQCDSSCLSCNPKNGLCTSCQPGKGFYATSSKCSSCQP</sequence>
<dbReference type="SUPFAM" id="SSF57184">
    <property type="entry name" value="Growth factor receptor domain"/>
    <property type="match status" value="1"/>
</dbReference>
<evidence type="ECO:0000256" key="1">
    <source>
        <dbReference type="SAM" id="SignalP"/>
    </source>
</evidence>
<dbReference type="EMBL" id="KB206149">
    <property type="protein sequence ID" value="ELP95312.1"/>
    <property type="molecule type" value="Genomic_DNA"/>
</dbReference>
<feature type="non-terminal residue" evidence="2">
    <location>
        <position position="118"/>
    </location>
</feature>
<reference evidence="2 3" key="1">
    <citation type="submission" date="2012-10" db="EMBL/GenBank/DDBJ databases">
        <authorList>
            <person name="Zafar N."/>
            <person name="Inman J."/>
            <person name="Hall N."/>
            <person name="Lorenzi H."/>
            <person name="Caler E."/>
        </authorList>
    </citation>
    <scope>NUCLEOTIDE SEQUENCE [LARGE SCALE GENOMIC DNA]</scope>
    <source>
        <strain evidence="2 3">IP1</strain>
    </source>
</reference>
<dbReference type="VEuPathDB" id="AmoebaDB:EIN_142340"/>
<protein>
    <recommendedName>
        <fullName evidence="4">Tyrosine-protein kinase ephrin type A/B receptor-like domain-containing protein</fullName>
    </recommendedName>
</protein>
<dbReference type="GeneID" id="14894297"/>
<proteinExistence type="predicted"/>
<dbReference type="Proteomes" id="UP000014680">
    <property type="component" value="Unassembled WGS sequence"/>
</dbReference>
<feature type="chain" id="PRO_5001980593" description="Tyrosine-protein kinase ephrin type A/B receptor-like domain-containing protein" evidence="1">
    <location>
        <begin position="20"/>
        <end position="118"/>
    </location>
</feature>
<evidence type="ECO:0000313" key="2">
    <source>
        <dbReference type="EMBL" id="ELP95312.1"/>
    </source>
</evidence>
<evidence type="ECO:0008006" key="4">
    <source>
        <dbReference type="Google" id="ProtNLM"/>
    </source>
</evidence>
<dbReference type="InterPro" id="IPR009030">
    <property type="entry name" value="Growth_fac_rcpt_cys_sf"/>
</dbReference>
<keyword evidence="1" id="KW-0732">Signal</keyword>
<dbReference type="KEGG" id="eiv:EIN_142340"/>
<accession>A0A0A1UHH0</accession>